<dbReference type="VEuPathDB" id="ToxoDB:TGARI_288010"/>
<comment type="caution">
    <text evidence="1">The sequence shown here is derived from an EMBL/GenBank/DDBJ whole genome shotgun (WGS) entry which is preliminary data.</text>
</comment>
<evidence type="ECO:0000313" key="2">
    <source>
        <dbReference type="Proteomes" id="UP000074247"/>
    </source>
</evidence>
<dbReference type="AlphaFoldDB" id="A0A139Y2M9"/>
<name>A0A139Y2M9_TOXGO</name>
<evidence type="ECO:0000313" key="1">
    <source>
        <dbReference type="EMBL" id="KYF45309.1"/>
    </source>
</evidence>
<gene>
    <name evidence="1" type="ORF">TGARI_288010</name>
</gene>
<dbReference type="Proteomes" id="UP000074247">
    <property type="component" value="Unassembled WGS sequence"/>
</dbReference>
<sequence>MWAHSLRCFFRIDISGAVMLAGGRRFSLCFQHAFRSANLFPWCPYAGFACHDCSLIFTSVNSKSELTSRCSSRESLKRNAFMISRALRRNPQELYARACQPSGRLVLVYDYELQRMRILGPYSSVEHRIDFQQLTFNCRRCR</sequence>
<protein>
    <submittedName>
        <fullName evidence="1">Uncharacterized protein</fullName>
    </submittedName>
</protein>
<dbReference type="EMBL" id="AGQS02004118">
    <property type="protein sequence ID" value="KYF45309.1"/>
    <property type="molecule type" value="Genomic_DNA"/>
</dbReference>
<accession>A0A139Y2M9</accession>
<organism evidence="1 2">
    <name type="scientific">Toxoplasma gondii ARI</name>
    <dbReference type="NCBI Taxonomy" id="1074872"/>
    <lineage>
        <taxon>Eukaryota</taxon>
        <taxon>Sar</taxon>
        <taxon>Alveolata</taxon>
        <taxon>Apicomplexa</taxon>
        <taxon>Conoidasida</taxon>
        <taxon>Coccidia</taxon>
        <taxon>Eucoccidiorida</taxon>
        <taxon>Eimeriorina</taxon>
        <taxon>Sarcocystidae</taxon>
        <taxon>Toxoplasma</taxon>
    </lineage>
</organism>
<reference evidence="1 2" key="1">
    <citation type="journal article" date="2016" name="Nat. Commun.">
        <title>Local admixture of amplified and diversified secreted pathogenesis determinants shapes mosaic Toxoplasma gondii genomes.</title>
        <authorList>
            <person name="Lorenzi H."/>
            <person name="Khan A."/>
            <person name="Behnke M.S."/>
            <person name="Namasivayam S."/>
            <person name="Swapna L.S."/>
            <person name="Hadjithomas M."/>
            <person name="Karamycheva S."/>
            <person name="Pinney D."/>
            <person name="Brunk B.P."/>
            <person name="Ajioka J.W."/>
            <person name="Ajzenberg D."/>
            <person name="Boothroyd J.C."/>
            <person name="Boyle J.P."/>
            <person name="Darde M.L."/>
            <person name="Diaz-Miranda M.A."/>
            <person name="Dubey J.P."/>
            <person name="Fritz H.M."/>
            <person name="Gennari S.M."/>
            <person name="Gregory B.D."/>
            <person name="Kim K."/>
            <person name="Saeij J.P."/>
            <person name="Su C."/>
            <person name="White M.W."/>
            <person name="Zhu X.Q."/>
            <person name="Howe D.K."/>
            <person name="Rosenthal B.M."/>
            <person name="Grigg M.E."/>
            <person name="Parkinson J."/>
            <person name="Liu L."/>
            <person name="Kissinger J.C."/>
            <person name="Roos D.S."/>
            <person name="Sibley L.D."/>
        </authorList>
    </citation>
    <scope>NUCLEOTIDE SEQUENCE [LARGE SCALE GENOMIC DNA]</scope>
    <source>
        <strain evidence="1 2">ARI</strain>
    </source>
</reference>
<proteinExistence type="predicted"/>